<comment type="caution">
    <text evidence="1">The sequence shown here is derived from an EMBL/GenBank/DDBJ whole genome shotgun (WGS) entry which is preliminary data.</text>
</comment>
<evidence type="ECO:0000313" key="1">
    <source>
        <dbReference type="EMBL" id="KAJ8619989.1"/>
    </source>
</evidence>
<evidence type="ECO:0000313" key="2">
    <source>
        <dbReference type="Proteomes" id="UP001234297"/>
    </source>
</evidence>
<gene>
    <name evidence="1" type="ORF">MRB53_028518</name>
</gene>
<organism evidence="1 2">
    <name type="scientific">Persea americana</name>
    <name type="common">Avocado</name>
    <dbReference type="NCBI Taxonomy" id="3435"/>
    <lineage>
        <taxon>Eukaryota</taxon>
        <taxon>Viridiplantae</taxon>
        <taxon>Streptophyta</taxon>
        <taxon>Embryophyta</taxon>
        <taxon>Tracheophyta</taxon>
        <taxon>Spermatophyta</taxon>
        <taxon>Magnoliopsida</taxon>
        <taxon>Magnoliidae</taxon>
        <taxon>Laurales</taxon>
        <taxon>Lauraceae</taxon>
        <taxon>Persea</taxon>
    </lineage>
</organism>
<reference evidence="1 2" key="1">
    <citation type="journal article" date="2022" name="Hortic Res">
        <title>A haplotype resolved chromosomal level avocado genome allows analysis of novel avocado genes.</title>
        <authorList>
            <person name="Nath O."/>
            <person name="Fletcher S.J."/>
            <person name="Hayward A."/>
            <person name="Shaw L.M."/>
            <person name="Masouleh A.K."/>
            <person name="Furtado A."/>
            <person name="Henry R.J."/>
            <person name="Mitter N."/>
        </authorList>
    </citation>
    <scope>NUCLEOTIDE SEQUENCE [LARGE SCALE GENOMIC DNA]</scope>
    <source>
        <strain evidence="2">cv. Hass</strain>
    </source>
</reference>
<keyword evidence="2" id="KW-1185">Reference proteome</keyword>
<name>A0ACC2KFS9_PERAE</name>
<sequence length="94" mass="10598">MDPETRKVVVSRDVVFDEVLAHQVEANADRGIIDLASFFGNEAFSEKGSSISPSGDNIQQDDITEAVILKFSRQRKQHEYLTNYEVQLNHCSVL</sequence>
<protein>
    <submittedName>
        <fullName evidence="1">Uncharacterized protein</fullName>
    </submittedName>
</protein>
<dbReference type="Proteomes" id="UP001234297">
    <property type="component" value="Chromosome 9"/>
</dbReference>
<accession>A0ACC2KFS9</accession>
<proteinExistence type="predicted"/>
<dbReference type="EMBL" id="CM056817">
    <property type="protein sequence ID" value="KAJ8619989.1"/>
    <property type="molecule type" value="Genomic_DNA"/>
</dbReference>